<name>A0A0M2PY64_PROHO</name>
<keyword evidence="8" id="KW-1185">Reference proteome</keyword>
<reference evidence="7" key="1">
    <citation type="submission" date="2012-04" db="EMBL/GenBank/DDBJ databases">
        <authorList>
            <person name="Borisov I.G."/>
            <person name="Ivanikova N.V."/>
            <person name="Pinevich A.V."/>
        </authorList>
    </citation>
    <scope>NUCLEOTIDE SEQUENCE</scope>
    <source>
        <strain evidence="7">CALU 1027</strain>
    </source>
</reference>
<sequence>MGLFNQITLQTPESVELEFTLAGIGNRVLAVVIDYLLLFTGLSLFLVLWSFMAEQTVDVIQQVSGDTDNLELWLAAIALLLFSIIYGGYFVAFECLWQGQTPGKRLTKIRVISNTGRPANLHQASLRTLLRPLDEFCFIGFFLVLLQRQEQRLGDLVAGTLVVQATASSASRSLHLSPQAQMLADYVLEQSDLSRLHPDDFGVVREYLRRRKHFNPQAKAKVSLELAERIRDTLGLGQIPAQTTADQFLEGVYVAYQTEKRDMEKRDTEKRDWEA</sequence>
<dbReference type="AlphaFoldDB" id="A0A0M2PY64"/>
<evidence type="ECO:0000256" key="1">
    <source>
        <dbReference type="ARBA" id="ARBA00004141"/>
    </source>
</evidence>
<gene>
    <name evidence="7" type="ORF">PROH_01585</name>
</gene>
<accession>A0A0M2PY64</accession>
<comment type="subcellular location">
    <subcellularLocation>
        <location evidence="1">Membrane</location>
        <topology evidence="1">Multi-pass membrane protein</topology>
    </subcellularLocation>
</comment>
<feature type="transmembrane region" description="Helical" evidence="5">
    <location>
        <begin position="72"/>
        <end position="97"/>
    </location>
</feature>
<keyword evidence="4 5" id="KW-0472">Membrane</keyword>
<keyword evidence="2 5" id="KW-0812">Transmembrane</keyword>
<dbReference type="RefSeq" id="WP_017713687.1">
    <property type="nucleotide sequence ID" value="NZ_KB235941.1"/>
</dbReference>
<keyword evidence="3 5" id="KW-1133">Transmembrane helix</keyword>
<dbReference type="Proteomes" id="UP000034681">
    <property type="component" value="Unassembled WGS sequence"/>
</dbReference>
<evidence type="ECO:0000256" key="5">
    <source>
        <dbReference type="SAM" id="Phobius"/>
    </source>
</evidence>
<proteinExistence type="predicted"/>
<dbReference type="eggNOG" id="COG1714">
    <property type="taxonomic scope" value="Bacteria"/>
</dbReference>
<evidence type="ECO:0000313" key="8">
    <source>
        <dbReference type="Proteomes" id="UP000034681"/>
    </source>
</evidence>
<dbReference type="GO" id="GO:0016020">
    <property type="term" value="C:membrane"/>
    <property type="evidence" value="ECO:0007669"/>
    <property type="project" value="UniProtKB-SubCell"/>
</dbReference>
<evidence type="ECO:0000256" key="2">
    <source>
        <dbReference type="ARBA" id="ARBA00022692"/>
    </source>
</evidence>
<feature type="transmembrane region" description="Helical" evidence="5">
    <location>
        <begin position="28"/>
        <end position="52"/>
    </location>
</feature>
<dbReference type="OrthoDB" id="9787732at2"/>
<dbReference type="EMBL" id="AJTX02000002">
    <property type="protein sequence ID" value="KKJ01115.1"/>
    <property type="molecule type" value="Genomic_DNA"/>
</dbReference>
<comment type="caution">
    <text evidence="7">The sequence shown here is derived from an EMBL/GenBank/DDBJ whole genome shotgun (WGS) entry which is preliminary data.</text>
</comment>
<dbReference type="PANTHER" id="PTHR38480">
    <property type="entry name" value="SLR0254 PROTEIN"/>
    <property type="match status" value="1"/>
</dbReference>
<dbReference type="STRING" id="317619.GCA_000332315_03493"/>
<feature type="domain" description="RDD" evidence="6">
    <location>
        <begin position="21"/>
        <end position="159"/>
    </location>
</feature>
<dbReference type="Pfam" id="PF06271">
    <property type="entry name" value="RDD"/>
    <property type="match status" value="1"/>
</dbReference>
<dbReference type="PANTHER" id="PTHR38480:SF1">
    <property type="entry name" value="SLR0254 PROTEIN"/>
    <property type="match status" value="1"/>
</dbReference>
<evidence type="ECO:0000256" key="4">
    <source>
        <dbReference type="ARBA" id="ARBA00023136"/>
    </source>
</evidence>
<protein>
    <submittedName>
        <fullName evidence="7">RDD domain-containing protein</fullName>
    </submittedName>
</protein>
<evidence type="ECO:0000259" key="6">
    <source>
        <dbReference type="Pfam" id="PF06271"/>
    </source>
</evidence>
<evidence type="ECO:0000313" key="7">
    <source>
        <dbReference type="EMBL" id="KKJ01115.1"/>
    </source>
</evidence>
<dbReference type="InterPro" id="IPR010432">
    <property type="entry name" value="RDD"/>
</dbReference>
<evidence type="ECO:0000256" key="3">
    <source>
        <dbReference type="ARBA" id="ARBA00022989"/>
    </source>
</evidence>
<organism evidence="7 8">
    <name type="scientific">Prochlorothrix hollandica PCC 9006 = CALU 1027</name>
    <dbReference type="NCBI Taxonomy" id="317619"/>
    <lineage>
        <taxon>Bacteria</taxon>
        <taxon>Bacillati</taxon>
        <taxon>Cyanobacteriota</taxon>
        <taxon>Cyanophyceae</taxon>
        <taxon>Prochlorotrichales</taxon>
        <taxon>Prochlorotrichaceae</taxon>
        <taxon>Prochlorothrix</taxon>
    </lineage>
</organism>